<evidence type="ECO:0000256" key="4">
    <source>
        <dbReference type="ARBA" id="ARBA00022679"/>
    </source>
</evidence>
<feature type="domain" description="Glycosyltransferase RgtA/B/C/D-like" evidence="9">
    <location>
        <begin position="145"/>
        <end position="254"/>
    </location>
</feature>
<sequence>MLGLRSAAGRAKRRLVADLRSDPYLVAILAVTILLAGLYVWHEIPNFATWDERDRILDPLVAYGRVIDEPSLGALREGVIWGREPFGATFYLYGLALLPVVIAAALLGDLDALASLGLPGKGSELFGFWEVWHTTPEWIWTASLLIVRLLNVAFAAGVVYLTYRIGTYLRDRTTGRLAGAFLAVTWGLITLAHEGGEDVPSVFALLLALYLLIQYVETGDRRRFFEASAVGAAAMTLKLTVAPIVFTIAAAHLLRIYREGDSWRRLFDDRDLLIDGAAVGAVVILLGFPTLLVGGFVEFFSRIIGHPAYRVAVEKGPSAPIWWWFLRGYVNAFGLPLFLASVFGLGAALVRLRNRWTDGSTILLAYLGLHVFLLAGFHDFRPHHLLATLPLLVVVLAAELSRLDEYRPAIARSAVAVLLITSGAYAAVGSTGYGSMPRAEAVEWMDDNVERDATMEFYTRGFEESATPHWIDAQYPYAGDDRASLEPCPEYVQLSYRDLLYLRSVPDDHRSSYVRHNTAARAAHVRALLNGSYGYEIVAEFGDRPPAFVPERPTPGSITEILPLGIYPQSDQYADEQELRANQYVAILEYNGSCEEPLPRPE</sequence>
<dbReference type="GO" id="GO:0010041">
    <property type="term" value="P:response to iron(III) ion"/>
    <property type="evidence" value="ECO:0007669"/>
    <property type="project" value="TreeGrafter"/>
</dbReference>
<feature type="transmembrane region" description="Helical" evidence="8">
    <location>
        <begin position="277"/>
        <end position="300"/>
    </location>
</feature>
<dbReference type="EMBL" id="CP064787">
    <property type="protein sequence ID" value="QSG07193.1"/>
    <property type="molecule type" value="Genomic_DNA"/>
</dbReference>
<feature type="transmembrane region" description="Helical" evidence="8">
    <location>
        <begin position="321"/>
        <end position="349"/>
    </location>
</feature>
<feature type="transmembrane region" description="Helical" evidence="8">
    <location>
        <begin position="361"/>
        <end position="378"/>
    </location>
</feature>
<protein>
    <submittedName>
        <fullName evidence="10">Glycosyltransferase of PMT family</fullName>
    </submittedName>
</protein>
<feature type="transmembrane region" description="Helical" evidence="8">
    <location>
        <begin position="175"/>
        <end position="193"/>
    </location>
</feature>
<comment type="subcellular location">
    <subcellularLocation>
        <location evidence="1">Cell membrane</location>
        <topology evidence="1">Multi-pass membrane protein</topology>
    </subcellularLocation>
</comment>
<keyword evidence="4 10" id="KW-0808">Transferase</keyword>
<evidence type="ECO:0000313" key="11">
    <source>
        <dbReference type="Proteomes" id="UP000663525"/>
    </source>
</evidence>
<dbReference type="GO" id="GO:0008610">
    <property type="term" value="P:lipid biosynthetic process"/>
    <property type="evidence" value="ECO:0007669"/>
    <property type="project" value="UniProtKB-ARBA"/>
</dbReference>
<dbReference type="PANTHER" id="PTHR33908:SF3">
    <property type="entry name" value="UNDECAPRENYL PHOSPHATE-ALPHA-4-AMINO-4-DEOXY-L-ARABINOSE ARABINOSYL TRANSFERASE"/>
    <property type="match status" value="1"/>
</dbReference>
<evidence type="ECO:0000256" key="3">
    <source>
        <dbReference type="ARBA" id="ARBA00022676"/>
    </source>
</evidence>
<proteinExistence type="predicted"/>
<feature type="transmembrane region" description="Helical" evidence="8">
    <location>
        <begin position="385"/>
        <end position="403"/>
    </location>
</feature>
<evidence type="ECO:0000256" key="6">
    <source>
        <dbReference type="ARBA" id="ARBA00022989"/>
    </source>
</evidence>
<accession>A0A897N7N1</accession>
<feature type="transmembrane region" description="Helical" evidence="8">
    <location>
        <begin position="199"/>
        <end position="216"/>
    </location>
</feature>
<keyword evidence="7 8" id="KW-0472">Membrane</keyword>
<dbReference type="AlphaFoldDB" id="A0A897N7N1"/>
<organism evidence="10 11">
    <name type="scientific">Halapricum desulfuricans</name>
    <dbReference type="NCBI Taxonomy" id="2841257"/>
    <lineage>
        <taxon>Archaea</taxon>
        <taxon>Methanobacteriati</taxon>
        <taxon>Methanobacteriota</taxon>
        <taxon>Stenosarchaea group</taxon>
        <taxon>Halobacteria</taxon>
        <taxon>Halobacteriales</taxon>
        <taxon>Haloarculaceae</taxon>
        <taxon>Halapricum</taxon>
    </lineage>
</organism>
<feature type="transmembrane region" description="Helical" evidence="8">
    <location>
        <begin position="409"/>
        <end position="428"/>
    </location>
</feature>
<dbReference type="RefSeq" id="WP_229113645.1">
    <property type="nucleotide sequence ID" value="NZ_CP064787.1"/>
</dbReference>
<reference evidence="10" key="1">
    <citation type="submission" date="2020-11" db="EMBL/GenBank/DDBJ databases">
        <title>Carbohydrate-dependent, anaerobic sulfur respiration: A novel catabolism in halophilic archaea.</title>
        <authorList>
            <person name="Sorokin D.Y."/>
            <person name="Messina E."/>
            <person name="Smedile F."/>
            <person name="La Cono V."/>
            <person name="Hallsworth J.E."/>
            <person name="Yakimov M.M."/>
        </authorList>
    </citation>
    <scope>NUCLEOTIDE SEQUENCE</scope>
    <source>
        <strain evidence="10">HSR12-1</strain>
    </source>
</reference>
<evidence type="ECO:0000313" key="10">
    <source>
        <dbReference type="EMBL" id="QSG07193.1"/>
    </source>
</evidence>
<dbReference type="GeneID" id="68856412"/>
<evidence type="ECO:0000256" key="2">
    <source>
        <dbReference type="ARBA" id="ARBA00022475"/>
    </source>
</evidence>
<dbReference type="InterPro" id="IPR050297">
    <property type="entry name" value="LipidA_mod_glycosyltrf_83"/>
</dbReference>
<feature type="transmembrane region" description="Helical" evidence="8">
    <location>
        <begin position="138"/>
        <end position="163"/>
    </location>
</feature>
<dbReference type="GO" id="GO:0016763">
    <property type="term" value="F:pentosyltransferase activity"/>
    <property type="evidence" value="ECO:0007669"/>
    <property type="project" value="TreeGrafter"/>
</dbReference>
<feature type="transmembrane region" description="Helical" evidence="8">
    <location>
        <begin position="24"/>
        <end position="41"/>
    </location>
</feature>
<dbReference type="InterPro" id="IPR038731">
    <property type="entry name" value="RgtA/B/C-like"/>
</dbReference>
<keyword evidence="2" id="KW-1003">Cell membrane</keyword>
<gene>
    <name evidence="10" type="primary">arnT4</name>
    <name evidence="10" type="ORF">HSR121_2875</name>
</gene>
<evidence type="ECO:0000256" key="1">
    <source>
        <dbReference type="ARBA" id="ARBA00004651"/>
    </source>
</evidence>
<dbReference type="Pfam" id="PF13231">
    <property type="entry name" value="PMT_2"/>
    <property type="match status" value="1"/>
</dbReference>
<feature type="transmembrane region" description="Helical" evidence="8">
    <location>
        <begin position="90"/>
        <end position="118"/>
    </location>
</feature>
<evidence type="ECO:0000259" key="9">
    <source>
        <dbReference type="Pfam" id="PF13231"/>
    </source>
</evidence>
<keyword evidence="5 8" id="KW-0812">Transmembrane</keyword>
<dbReference type="PANTHER" id="PTHR33908">
    <property type="entry name" value="MANNOSYLTRANSFERASE YKCB-RELATED"/>
    <property type="match status" value="1"/>
</dbReference>
<dbReference type="GO" id="GO:0005886">
    <property type="term" value="C:plasma membrane"/>
    <property type="evidence" value="ECO:0007669"/>
    <property type="project" value="UniProtKB-SubCell"/>
</dbReference>
<keyword evidence="6 8" id="KW-1133">Transmembrane helix</keyword>
<feature type="transmembrane region" description="Helical" evidence="8">
    <location>
        <begin position="237"/>
        <end position="257"/>
    </location>
</feature>
<evidence type="ECO:0000256" key="5">
    <source>
        <dbReference type="ARBA" id="ARBA00022692"/>
    </source>
</evidence>
<dbReference type="Proteomes" id="UP000663525">
    <property type="component" value="Chromosome"/>
</dbReference>
<evidence type="ECO:0000256" key="7">
    <source>
        <dbReference type="ARBA" id="ARBA00023136"/>
    </source>
</evidence>
<keyword evidence="3" id="KW-0328">Glycosyltransferase</keyword>
<evidence type="ECO:0000256" key="8">
    <source>
        <dbReference type="SAM" id="Phobius"/>
    </source>
</evidence>
<name>A0A897N7N1_9EURY</name>